<accession>A0AA35XAS5</accession>
<dbReference type="GO" id="GO:0051537">
    <property type="term" value="F:2 iron, 2 sulfur cluster binding"/>
    <property type="evidence" value="ECO:0007669"/>
    <property type="project" value="UniProtKB-KW"/>
</dbReference>
<evidence type="ECO:0000256" key="2">
    <source>
        <dbReference type="ARBA" id="ARBA00022723"/>
    </source>
</evidence>
<dbReference type="PANTHER" id="PTHR21496:SF23">
    <property type="entry name" value="3-PHENYLPROPIONATE_CINNAMIC ACID DIOXYGENASE FERREDOXIN SUBUNIT"/>
    <property type="match status" value="1"/>
</dbReference>
<comment type="caution">
    <text evidence="6">The sequence shown here is derived from an EMBL/GenBank/DDBJ whole genome shotgun (WGS) entry which is preliminary data.</text>
</comment>
<dbReference type="Pfam" id="PF00355">
    <property type="entry name" value="Rieske"/>
    <property type="match status" value="1"/>
</dbReference>
<keyword evidence="1" id="KW-0001">2Fe-2S</keyword>
<name>A0AA35XAS5_GEOBA</name>
<reference evidence="6" key="1">
    <citation type="submission" date="2023-03" db="EMBL/GenBank/DDBJ databases">
        <authorList>
            <person name="Steffen K."/>
            <person name="Cardenas P."/>
        </authorList>
    </citation>
    <scope>NUCLEOTIDE SEQUENCE</scope>
</reference>
<proteinExistence type="predicted"/>
<dbReference type="PANTHER" id="PTHR21496">
    <property type="entry name" value="FERREDOXIN-RELATED"/>
    <property type="match status" value="1"/>
</dbReference>
<organism evidence="6 7">
    <name type="scientific">Geodia barretti</name>
    <name type="common">Barrett's horny sponge</name>
    <dbReference type="NCBI Taxonomy" id="519541"/>
    <lineage>
        <taxon>Eukaryota</taxon>
        <taxon>Metazoa</taxon>
        <taxon>Porifera</taxon>
        <taxon>Demospongiae</taxon>
        <taxon>Heteroscleromorpha</taxon>
        <taxon>Tetractinellida</taxon>
        <taxon>Astrophorina</taxon>
        <taxon>Geodiidae</taxon>
        <taxon>Geodia</taxon>
    </lineage>
</organism>
<dbReference type="Proteomes" id="UP001174909">
    <property type="component" value="Unassembled WGS sequence"/>
</dbReference>
<evidence type="ECO:0000313" key="6">
    <source>
        <dbReference type="EMBL" id="CAI8051818.1"/>
    </source>
</evidence>
<evidence type="ECO:0000259" key="5">
    <source>
        <dbReference type="PROSITE" id="PS51296"/>
    </source>
</evidence>
<dbReference type="PROSITE" id="PS51296">
    <property type="entry name" value="RIESKE"/>
    <property type="match status" value="1"/>
</dbReference>
<evidence type="ECO:0000313" key="7">
    <source>
        <dbReference type="Proteomes" id="UP001174909"/>
    </source>
</evidence>
<keyword evidence="4" id="KW-0411">Iron-sulfur</keyword>
<sequence length="86" mass="8988">MLVELDGDRVVLANSEGQIYALAELCTHAECPLSEGELDGEELVCPCPGSRFNVKTGEVISLPANEPLATYNVSIDGSDVLIAPAG</sequence>
<keyword evidence="3" id="KW-0408">Iron</keyword>
<dbReference type="AlphaFoldDB" id="A0AA35XAS5"/>
<keyword evidence="2" id="KW-0479">Metal-binding</keyword>
<dbReference type="InterPro" id="IPR017941">
    <property type="entry name" value="Rieske_2Fe-2S"/>
</dbReference>
<dbReference type="GO" id="GO:0046872">
    <property type="term" value="F:metal ion binding"/>
    <property type="evidence" value="ECO:0007669"/>
    <property type="project" value="UniProtKB-KW"/>
</dbReference>
<dbReference type="InterPro" id="IPR036922">
    <property type="entry name" value="Rieske_2Fe-2S_sf"/>
</dbReference>
<evidence type="ECO:0000256" key="4">
    <source>
        <dbReference type="ARBA" id="ARBA00023014"/>
    </source>
</evidence>
<evidence type="ECO:0000256" key="3">
    <source>
        <dbReference type="ARBA" id="ARBA00023004"/>
    </source>
</evidence>
<keyword evidence="7" id="KW-1185">Reference proteome</keyword>
<dbReference type="SUPFAM" id="SSF50022">
    <property type="entry name" value="ISP domain"/>
    <property type="match status" value="1"/>
</dbReference>
<dbReference type="EMBL" id="CASHTH010003967">
    <property type="protein sequence ID" value="CAI8051818.1"/>
    <property type="molecule type" value="Genomic_DNA"/>
</dbReference>
<dbReference type="Gene3D" id="2.102.10.10">
    <property type="entry name" value="Rieske [2Fe-2S] iron-sulphur domain"/>
    <property type="match status" value="1"/>
</dbReference>
<gene>
    <name evidence="6" type="ORF">GBAR_LOCUS28364</name>
</gene>
<protein>
    <submittedName>
        <fullName evidence="6">Naphthalene 1,2-dioxygenase system, ferredoxin component</fullName>
    </submittedName>
</protein>
<feature type="domain" description="Rieske" evidence="5">
    <location>
        <begin position="1"/>
        <end position="82"/>
    </location>
</feature>
<evidence type="ECO:0000256" key="1">
    <source>
        <dbReference type="ARBA" id="ARBA00022714"/>
    </source>
</evidence>